<organism evidence="1 2">
    <name type="scientific">Listeria grandensis</name>
    <dbReference type="NCBI Taxonomy" id="1494963"/>
    <lineage>
        <taxon>Bacteria</taxon>
        <taxon>Bacillati</taxon>
        <taxon>Bacillota</taxon>
        <taxon>Bacilli</taxon>
        <taxon>Bacillales</taxon>
        <taxon>Listeriaceae</taxon>
        <taxon>Listeria</taxon>
    </lineage>
</organism>
<name>A0A7X0Y1S7_9LIST</name>
<evidence type="ECO:0000313" key="2">
    <source>
        <dbReference type="Proteomes" id="UP000535908"/>
    </source>
</evidence>
<dbReference type="AlphaFoldDB" id="A0A7X0Y1S7"/>
<gene>
    <name evidence="1" type="ORF">HCA69_03105</name>
</gene>
<protein>
    <submittedName>
        <fullName evidence="1">Uncharacterized protein</fullName>
    </submittedName>
</protein>
<sequence length="133" mass="14596">MKKNILISSITLATIIVLAFVLRFAVSTPQEDFIITGENYSGNTSSAITISNGDKVIATIPALKNETVKEIKIEPFDVESGGFVISYVDKSGKKHDDIRIDAEQGTSTMNSQIYLTINEVKDDGTMSIDYRTK</sequence>
<reference evidence="1 2" key="1">
    <citation type="submission" date="2020-03" db="EMBL/GenBank/DDBJ databases">
        <title>Soil Listeria distribution.</title>
        <authorList>
            <person name="Liao J."/>
            <person name="Wiedmann M."/>
        </authorList>
    </citation>
    <scope>NUCLEOTIDE SEQUENCE [LARGE SCALE GENOMIC DNA]</scope>
    <source>
        <strain evidence="1 2">FSL L7-0741</strain>
    </source>
</reference>
<comment type="caution">
    <text evidence="1">The sequence shown here is derived from an EMBL/GenBank/DDBJ whole genome shotgun (WGS) entry which is preliminary data.</text>
</comment>
<accession>A0A7X0Y1S7</accession>
<dbReference type="EMBL" id="JAARWN010000001">
    <property type="protein sequence ID" value="MBC1935338.1"/>
    <property type="molecule type" value="Genomic_DNA"/>
</dbReference>
<dbReference type="RefSeq" id="WP_185525474.1">
    <property type="nucleotide sequence ID" value="NZ_JAARWN010000001.1"/>
</dbReference>
<proteinExistence type="predicted"/>
<dbReference type="Proteomes" id="UP000535908">
    <property type="component" value="Unassembled WGS sequence"/>
</dbReference>
<evidence type="ECO:0000313" key="1">
    <source>
        <dbReference type="EMBL" id="MBC1935338.1"/>
    </source>
</evidence>